<organism evidence="1 2">
    <name type="scientific">Cetraspora pellucida</name>
    <dbReference type="NCBI Taxonomy" id="1433469"/>
    <lineage>
        <taxon>Eukaryota</taxon>
        <taxon>Fungi</taxon>
        <taxon>Fungi incertae sedis</taxon>
        <taxon>Mucoromycota</taxon>
        <taxon>Glomeromycotina</taxon>
        <taxon>Glomeromycetes</taxon>
        <taxon>Diversisporales</taxon>
        <taxon>Gigasporaceae</taxon>
        <taxon>Cetraspora</taxon>
    </lineage>
</organism>
<protein>
    <submittedName>
        <fullName evidence="1">23824_t:CDS:1</fullName>
    </submittedName>
</protein>
<keyword evidence="2" id="KW-1185">Reference proteome</keyword>
<sequence length="69" mass="7826">LSEMLVSYKKIRTSNIYEEETSLSSGPSKSLLEQTKVQVLNSQEPKALSTQKAQEAYIVTDLSTKQRKY</sequence>
<dbReference type="Proteomes" id="UP000789759">
    <property type="component" value="Unassembled WGS sequence"/>
</dbReference>
<comment type="caution">
    <text evidence="1">The sequence shown here is derived from an EMBL/GenBank/DDBJ whole genome shotgun (WGS) entry which is preliminary data.</text>
</comment>
<gene>
    <name evidence="1" type="ORF">CPELLU_LOCUS19651</name>
</gene>
<dbReference type="AlphaFoldDB" id="A0A9N9PFC1"/>
<name>A0A9N9PFC1_9GLOM</name>
<evidence type="ECO:0000313" key="2">
    <source>
        <dbReference type="Proteomes" id="UP000789759"/>
    </source>
</evidence>
<evidence type="ECO:0000313" key="1">
    <source>
        <dbReference type="EMBL" id="CAG8820608.1"/>
    </source>
</evidence>
<reference evidence="1" key="1">
    <citation type="submission" date="2021-06" db="EMBL/GenBank/DDBJ databases">
        <authorList>
            <person name="Kallberg Y."/>
            <person name="Tangrot J."/>
            <person name="Rosling A."/>
        </authorList>
    </citation>
    <scope>NUCLEOTIDE SEQUENCE</scope>
    <source>
        <strain evidence="1">FL966</strain>
    </source>
</reference>
<feature type="non-terminal residue" evidence="1">
    <location>
        <position position="1"/>
    </location>
</feature>
<accession>A0A9N9PFC1</accession>
<proteinExistence type="predicted"/>
<dbReference type="EMBL" id="CAJVQA010049442">
    <property type="protein sequence ID" value="CAG8820608.1"/>
    <property type="molecule type" value="Genomic_DNA"/>
</dbReference>